<feature type="compositionally biased region" description="Basic and acidic residues" evidence="1">
    <location>
        <begin position="739"/>
        <end position="787"/>
    </location>
</feature>
<proteinExistence type="predicted"/>
<reference evidence="3 4" key="1">
    <citation type="submission" date="2019-01" db="EMBL/GenBank/DDBJ databases">
        <authorList>
            <person name="Sayadi A."/>
        </authorList>
    </citation>
    <scope>NUCLEOTIDE SEQUENCE [LARGE SCALE GENOMIC DNA]</scope>
</reference>
<dbReference type="OrthoDB" id="6775880at2759"/>
<feature type="compositionally biased region" description="Basic and acidic residues" evidence="1">
    <location>
        <begin position="906"/>
        <end position="934"/>
    </location>
</feature>
<feature type="compositionally biased region" description="Acidic residues" evidence="1">
    <location>
        <begin position="710"/>
        <end position="719"/>
    </location>
</feature>
<protein>
    <recommendedName>
        <fullName evidence="2">C2H2-type domain-containing protein</fullName>
    </recommendedName>
</protein>
<feature type="domain" description="C2H2-type" evidence="2">
    <location>
        <begin position="116"/>
        <end position="138"/>
    </location>
</feature>
<accession>A0A653CWE1</accession>
<feature type="compositionally biased region" description="Basic and acidic residues" evidence="1">
    <location>
        <begin position="425"/>
        <end position="481"/>
    </location>
</feature>
<sequence length="997" mass="112789">MEIEKGLCDFCSADRVLCEIKTRKFQKLLKSLFNQHINVELLEDVFKSFRLCPLCHEKFILLDTRCKAIKSQKKGINCDQCILCGDEDELYKIKKWPHFDRLSKDFDFDSDTVLICPACLVYLDTRNTIKQHLIQQNHKSKRSSQSTHWNHFEVCSSEKHQETPPNIKRGIKTLKQQGKVLPKALINNHKLYSSILYVRLTNCDFSDTGLSYGKAEHTVQYNKKAQLKLSNDNFQTDSSNKNMEFQIVSCSNTRKSAFKIKFKSLTNKADSPPVSKQSKSPSVSKMKKLSRYQTYELSKKTIKKLLKEHHMLKELSVLITREDLEKKQECSLYNSNTIIICDSDEDDDEESDGLIKNAINKILDEADPLDIPEFHSDGDKVTEGKRTRRRKINEYEGSTKDSTYGEAVNTKTKRTRKQKTPSKRPKLDINERGSDSDENDSKAFDKQKSEELKNQKVTDSSKSDRKEEDNEDAKNINTRDRQKAKKLKKQTGNEEYEPDGGKKQNKSKGDATVGENEEELSDDSDKGTKRKSKPRKHIHTESDEEPTMNITEVKPDKNKDVPEIITESDVVEIDKVETIHKDSEETLQEEEETETQGDSKEDKTGDTTDDIGIEPSHTSDQTEANTENNEKENEQSTLEENVREDSSPKEDNIECADASESGKSFAENEDEQSTLEENIQNDSNPKKDSSIEGAGASESGKSFAEKEEAQVDESEDQNEQENSLGDKLSDPEAVVTDKNGSENDRNNIEEHEVVHNREINTLEHVETDLDQNKECEEQNKQENKDNDLGVIESEVTSSNASGCADELNNKNGDCEITDSEGNKLEGVSEEKGEDGEENTKKRKSFDEISNEPKKSKVVDDAKSPLDDNDDDGIEKKMANMLGQSPPKSHPVLFALSDTEDGDSEANENKKEDKDSDQNIERFAKQDSANSKEKASSNNGHIYDVNETLDNAVGEEQLSGCADEEKCEDVSNSSIGSNGSEKKKKRVTFNEESNVTFE</sequence>
<organism evidence="3 4">
    <name type="scientific">Callosobruchus maculatus</name>
    <name type="common">Southern cowpea weevil</name>
    <name type="synonym">Pulse bruchid</name>
    <dbReference type="NCBI Taxonomy" id="64391"/>
    <lineage>
        <taxon>Eukaryota</taxon>
        <taxon>Metazoa</taxon>
        <taxon>Ecdysozoa</taxon>
        <taxon>Arthropoda</taxon>
        <taxon>Hexapoda</taxon>
        <taxon>Insecta</taxon>
        <taxon>Pterygota</taxon>
        <taxon>Neoptera</taxon>
        <taxon>Endopterygota</taxon>
        <taxon>Coleoptera</taxon>
        <taxon>Polyphaga</taxon>
        <taxon>Cucujiformia</taxon>
        <taxon>Chrysomeloidea</taxon>
        <taxon>Chrysomelidae</taxon>
        <taxon>Bruchinae</taxon>
        <taxon>Bruchini</taxon>
        <taxon>Callosobruchus</taxon>
    </lineage>
</organism>
<evidence type="ECO:0000256" key="1">
    <source>
        <dbReference type="SAM" id="MobiDB-lite"/>
    </source>
</evidence>
<feature type="compositionally biased region" description="Basic and acidic residues" evidence="1">
    <location>
        <begin position="553"/>
        <end position="562"/>
    </location>
</feature>
<dbReference type="Proteomes" id="UP000410492">
    <property type="component" value="Unassembled WGS sequence"/>
</dbReference>
<dbReference type="AlphaFoldDB" id="A0A653CWE1"/>
<feature type="compositionally biased region" description="Low complexity" evidence="1">
    <location>
        <begin position="691"/>
        <end position="702"/>
    </location>
</feature>
<feature type="compositionally biased region" description="Basic and acidic residues" evidence="1">
    <location>
        <begin position="372"/>
        <end position="385"/>
    </location>
</feature>
<feature type="compositionally biased region" description="Polar residues" evidence="1">
    <location>
        <begin position="969"/>
        <end position="978"/>
    </location>
</feature>
<keyword evidence="4" id="KW-1185">Reference proteome</keyword>
<evidence type="ECO:0000313" key="3">
    <source>
        <dbReference type="EMBL" id="VEN52188.1"/>
    </source>
</evidence>
<evidence type="ECO:0000313" key="4">
    <source>
        <dbReference type="Proteomes" id="UP000410492"/>
    </source>
</evidence>
<gene>
    <name evidence="3" type="ORF">CALMAC_LOCUS12405</name>
</gene>
<dbReference type="InterPro" id="IPR013087">
    <property type="entry name" value="Znf_C2H2_type"/>
</dbReference>
<feature type="compositionally biased region" description="Basic and acidic residues" evidence="1">
    <location>
        <begin position="820"/>
        <end position="830"/>
    </location>
</feature>
<evidence type="ECO:0000259" key="2">
    <source>
        <dbReference type="PROSITE" id="PS00028"/>
    </source>
</evidence>
<feature type="compositionally biased region" description="Acidic residues" evidence="1">
    <location>
        <begin position="585"/>
        <end position="595"/>
    </location>
</feature>
<feature type="compositionally biased region" description="Basic residues" evidence="1">
    <location>
        <begin position="411"/>
        <end position="424"/>
    </location>
</feature>
<dbReference type="EMBL" id="CAACVG010009120">
    <property type="protein sequence ID" value="VEN52188.1"/>
    <property type="molecule type" value="Genomic_DNA"/>
</dbReference>
<dbReference type="PROSITE" id="PS00028">
    <property type="entry name" value="ZINC_FINGER_C2H2_1"/>
    <property type="match status" value="1"/>
</dbReference>
<feature type="compositionally biased region" description="Basic and acidic residues" evidence="1">
    <location>
        <begin position="628"/>
        <end position="652"/>
    </location>
</feature>
<name>A0A653CWE1_CALMS</name>
<feature type="compositionally biased region" description="Basic and acidic residues" evidence="1">
    <location>
        <begin position="572"/>
        <end position="584"/>
    </location>
</feature>
<feature type="compositionally biased region" description="Basic and acidic residues" evidence="1">
    <location>
        <begin position="844"/>
        <end position="865"/>
    </location>
</feature>
<feature type="compositionally biased region" description="Basic and acidic residues" evidence="1">
    <location>
        <begin position="597"/>
        <end position="606"/>
    </location>
</feature>
<feature type="region of interest" description="Disordered" evidence="1">
    <location>
        <begin position="369"/>
        <end position="997"/>
    </location>
</feature>
<feature type="compositionally biased region" description="Basic residues" evidence="1">
    <location>
        <begin position="528"/>
        <end position="538"/>
    </location>
</feature>